<organism evidence="1 2">
    <name type="scientific">Archangium gephyra</name>
    <dbReference type="NCBI Taxonomy" id="48"/>
    <lineage>
        <taxon>Bacteria</taxon>
        <taxon>Pseudomonadati</taxon>
        <taxon>Myxococcota</taxon>
        <taxon>Myxococcia</taxon>
        <taxon>Myxococcales</taxon>
        <taxon>Cystobacterineae</taxon>
        <taxon>Archangiaceae</taxon>
        <taxon>Archangium</taxon>
    </lineage>
</organism>
<reference evidence="1 2" key="1">
    <citation type="submission" date="2017-08" db="EMBL/GenBank/DDBJ databases">
        <title>Infants hospitalized years apart are colonized by the same room-sourced microbial strains.</title>
        <authorList>
            <person name="Brooks B."/>
            <person name="Olm M.R."/>
            <person name="Firek B.A."/>
            <person name="Baker R."/>
            <person name="Thomas B.C."/>
            <person name="Morowitz M.J."/>
            <person name="Banfield J.F."/>
        </authorList>
    </citation>
    <scope>NUCLEOTIDE SEQUENCE [LARGE SCALE GENOMIC DNA]</scope>
    <source>
        <strain evidence="1">S2_003_000_R2_14</strain>
    </source>
</reference>
<dbReference type="EMBL" id="QFQP01000023">
    <property type="protein sequence ID" value="PZR08960.1"/>
    <property type="molecule type" value="Genomic_DNA"/>
</dbReference>
<proteinExistence type="predicted"/>
<comment type="caution">
    <text evidence="1">The sequence shown here is derived from an EMBL/GenBank/DDBJ whole genome shotgun (WGS) entry which is preliminary data.</text>
</comment>
<name>A0A2W5T0X8_9BACT</name>
<dbReference type="Proteomes" id="UP000249061">
    <property type="component" value="Unassembled WGS sequence"/>
</dbReference>
<evidence type="ECO:0000313" key="2">
    <source>
        <dbReference type="Proteomes" id="UP000249061"/>
    </source>
</evidence>
<dbReference type="AlphaFoldDB" id="A0A2W5T0X8"/>
<evidence type="ECO:0000313" key="1">
    <source>
        <dbReference type="EMBL" id="PZR08960.1"/>
    </source>
</evidence>
<accession>A0A2W5T0X8</accession>
<sequence length="234" mass="26620">MPLTLFMVLGTLQLFMLLQGRIFAEHAAYSAVRVGSVRHADCEAMTQASILALLPSFTTYLGDGTPGASPSEKLANAFAARTRNKPDNNRYDAALDDPHDGSIVWLYRESPTMRQVRDASEDDFDDPDSDGYTLEVRVVYWYPLRIPFANWVMATMYRAYFGLGDYTHQNPLMPAQRARWTQAGARSLDGFRSEFMRRFNAEQYVFPVVGTAAMRMMTPPRRANFRRQHCEPTP</sequence>
<protein>
    <submittedName>
        <fullName evidence="1">Pilus assembly protein TadE</fullName>
    </submittedName>
</protein>
<gene>
    <name evidence="1" type="ORF">DI536_23595</name>
</gene>